<name>A0A0N5A4S3_PARTI</name>
<evidence type="ECO:0000313" key="2">
    <source>
        <dbReference type="Proteomes" id="UP000038045"/>
    </source>
</evidence>
<feature type="compositionally biased region" description="Low complexity" evidence="1">
    <location>
        <begin position="64"/>
        <end position="79"/>
    </location>
</feature>
<feature type="region of interest" description="Disordered" evidence="1">
    <location>
        <begin position="1"/>
        <end position="425"/>
    </location>
</feature>
<organism evidence="2 3">
    <name type="scientific">Parastrongyloides trichosuri</name>
    <name type="common">Possum-specific nematode worm</name>
    <dbReference type="NCBI Taxonomy" id="131310"/>
    <lineage>
        <taxon>Eukaryota</taxon>
        <taxon>Metazoa</taxon>
        <taxon>Ecdysozoa</taxon>
        <taxon>Nematoda</taxon>
        <taxon>Chromadorea</taxon>
        <taxon>Rhabditida</taxon>
        <taxon>Tylenchina</taxon>
        <taxon>Panagrolaimomorpha</taxon>
        <taxon>Strongyloidoidea</taxon>
        <taxon>Strongyloididae</taxon>
        <taxon>Parastrongyloides</taxon>
    </lineage>
</organism>
<feature type="compositionally biased region" description="Gly residues" evidence="1">
    <location>
        <begin position="394"/>
        <end position="406"/>
    </location>
</feature>
<evidence type="ECO:0000256" key="1">
    <source>
        <dbReference type="SAM" id="MobiDB-lite"/>
    </source>
</evidence>
<keyword evidence="2" id="KW-1185">Reference proteome</keyword>
<accession>A0A0N5A4S3</accession>
<feature type="compositionally biased region" description="Gly residues" evidence="1">
    <location>
        <begin position="347"/>
        <end position="356"/>
    </location>
</feature>
<feature type="compositionally biased region" description="Low complexity" evidence="1">
    <location>
        <begin position="36"/>
        <end position="47"/>
    </location>
</feature>
<feature type="compositionally biased region" description="Basic and acidic residues" evidence="1">
    <location>
        <begin position="22"/>
        <end position="33"/>
    </location>
</feature>
<dbReference type="Proteomes" id="UP000038045">
    <property type="component" value="Unplaced"/>
</dbReference>
<feature type="compositionally biased region" description="Basic residues" evidence="1">
    <location>
        <begin position="179"/>
        <end position="188"/>
    </location>
</feature>
<feature type="compositionally biased region" description="Low complexity" evidence="1">
    <location>
        <begin position="303"/>
        <end position="331"/>
    </location>
</feature>
<feature type="compositionally biased region" description="Basic residues" evidence="1">
    <location>
        <begin position="113"/>
        <end position="130"/>
    </location>
</feature>
<feature type="compositionally biased region" description="Basic and acidic residues" evidence="1">
    <location>
        <begin position="260"/>
        <end position="282"/>
    </location>
</feature>
<feature type="compositionally biased region" description="Gly residues" evidence="1">
    <location>
        <begin position="156"/>
        <end position="178"/>
    </location>
</feature>
<dbReference type="AlphaFoldDB" id="A0A0N5A4S3"/>
<proteinExistence type="predicted"/>
<feature type="compositionally biased region" description="Basic and acidic residues" evidence="1">
    <location>
        <begin position="84"/>
        <end position="95"/>
    </location>
</feature>
<dbReference type="WBParaSite" id="PTRK_0001670200.1">
    <property type="protein sequence ID" value="PTRK_0001670200.1"/>
    <property type="gene ID" value="PTRK_0001670200"/>
</dbReference>
<evidence type="ECO:0000313" key="3">
    <source>
        <dbReference type="WBParaSite" id="PTRK_0001670200.1"/>
    </source>
</evidence>
<feature type="compositionally biased region" description="Low complexity" evidence="1">
    <location>
        <begin position="1"/>
        <end position="11"/>
    </location>
</feature>
<sequence>MDHPGADAPTGRRARRRLLGRAGDDRRRADRPRPAPGRVARARAGPRLSERTADAAGTGGQRAGGAVVARLGQAAGACGRRPRRGEQSGDQSDRRPARKRPQSARRHADGSLRHRGRLARRGRRFRRGGRHSGGGAGAPGARPGRARPGRPVDRCGGTGSGRGAGDGLGLAGSGGGLGRFRRLARAAKGRADGEAGRSGRAGRAVVPDRRRHPAAGDAPAGRADVEPRRLARRLLHPAAPPAVDGGGGGLGDCRSSAASFDRRAPDVAARDGRGARRLDRRGPNHRRAQPRAAGAGRRRRRPVAMAGAGRAVGLGRLAGSHSSGLRLWLRPAGGGARGGPAVRLAGVAGGDGGGAGGDDRPQSDAAARPPAAGGHDSAGRGLAGGDRPLRLPGRGDGPAGGAGPGRAAGPAVRPAFGTGDKNGAS</sequence>
<reference evidence="3" key="1">
    <citation type="submission" date="2017-02" db="UniProtKB">
        <authorList>
            <consortium name="WormBaseParasite"/>
        </authorList>
    </citation>
    <scope>IDENTIFICATION</scope>
</reference>
<feature type="compositionally biased region" description="Basic residues" evidence="1">
    <location>
        <begin position="96"/>
        <end position="105"/>
    </location>
</feature>
<protein>
    <submittedName>
        <fullName evidence="3">LigA</fullName>
    </submittedName>
</protein>